<reference evidence="2" key="1">
    <citation type="submission" date="2020-05" db="EMBL/GenBank/DDBJ databases">
        <authorList>
            <person name="Chiriac C."/>
            <person name="Salcher M."/>
            <person name="Ghai R."/>
            <person name="Kavagutti S V."/>
        </authorList>
    </citation>
    <scope>NUCLEOTIDE SEQUENCE</scope>
</reference>
<organism evidence="2">
    <name type="scientific">freshwater metagenome</name>
    <dbReference type="NCBI Taxonomy" id="449393"/>
    <lineage>
        <taxon>unclassified sequences</taxon>
        <taxon>metagenomes</taxon>
        <taxon>ecological metagenomes</taxon>
    </lineage>
</organism>
<dbReference type="InterPro" id="IPR007484">
    <property type="entry name" value="Peptidase_M28"/>
</dbReference>
<gene>
    <name evidence="2" type="ORF">UFOPK3564_01494</name>
</gene>
<dbReference type="Gene3D" id="3.40.630.10">
    <property type="entry name" value="Zn peptidases"/>
    <property type="match status" value="1"/>
</dbReference>
<evidence type="ECO:0000313" key="2">
    <source>
        <dbReference type="EMBL" id="CAB4914773.1"/>
    </source>
</evidence>
<dbReference type="SUPFAM" id="SSF53187">
    <property type="entry name" value="Zn-dependent exopeptidases"/>
    <property type="match status" value="1"/>
</dbReference>
<dbReference type="InterPro" id="IPR045175">
    <property type="entry name" value="M28_fam"/>
</dbReference>
<name>A0A6J7HD11_9ZZZZ</name>
<protein>
    <submittedName>
        <fullName evidence="2">Unannotated protein</fullName>
    </submittedName>
</protein>
<evidence type="ECO:0000259" key="1">
    <source>
        <dbReference type="Pfam" id="PF04389"/>
    </source>
</evidence>
<sequence length="310" mass="32253">MLGAAGIMAVVALAAAPSDPAADVAYAFARDLANAGPRPAGSAAERAAHRAVATRFRASGLRVVHDRFAVPGIGRSRNVVGIRPGRASCLRVLLAHADSDPPAPGALDNASGVGLLVALAPLVARSGDRDCETWLVATGAEERGHTGRPDHLGASALVRRLRRAGRTDDVRYALSLDEVGAGSRFDLYSPAPRARPGVERAVLTAARAAGVRVWRVRDASTGNSDHREIELAGMPGMKLGVVSHACRHQACDRAGQLRKGAFRRTTAVVVRLLGVPSAPAGARSATLRDTALRAARPTHHGSPARPAEAR</sequence>
<feature type="domain" description="Peptidase M28" evidence="1">
    <location>
        <begin position="78"/>
        <end position="271"/>
    </location>
</feature>
<dbReference type="PANTHER" id="PTHR12147">
    <property type="entry name" value="METALLOPEPTIDASE M28 FAMILY MEMBER"/>
    <property type="match status" value="1"/>
</dbReference>
<dbReference type="Pfam" id="PF04389">
    <property type="entry name" value="Peptidase_M28"/>
    <property type="match status" value="1"/>
</dbReference>
<dbReference type="GO" id="GO:0006508">
    <property type="term" value="P:proteolysis"/>
    <property type="evidence" value="ECO:0007669"/>
    <property type="project" value="InterPro"/>
</dbReference>
<proteinExistence type="predicted"/>
<dbReference type="PANTHER" id="PTHR12147:SF26">
    <property type="entry name" value="PEPTIDASE M28 DOMAIN-CONTAINING PROTEIN"/>
    <property type="match status" value="1"/>
</dbReference>
<dbReference type="GO" id="GO:0008235">
    <property type="term" value="F:metalloexopeptidase activity"/>
    <property type="evidence" value="ECO:0007669"/>
    <property type="project" value="InterPro"/>
</dbReference>
<dbReference type="EMBL" id="CAFBMK010000075">
    <property type="protein sequence ID" value="CAB4914773.1"/>
    <property type="molecule type" value="Genomic_DNA"/>
</dbReference>
<dbReference type="AlphaFoldDB" id="A0A6J7HD11"/>
<accession>A0A6J7HD11</accession>